<gene>
    <name evidence="5" type="ORF">UCRNP2_7958</name>
</gene>
<evidence type="ECO:0000256" key="3">
    <source>
        <dbReference type="ARBA" id="ARBA00023002"/>
    </source>
</evidence>
<dbReference type="eggNOG" id="KOG3855">
    <property type="taxonomic scope" value="Eukaryota"/>
</dbReference>
<evidence type="ECO:0000313" key="6">
    <source>
        <dbReference type="Proteomes" id="UP000013521"/>
    </source>
</evidence>
<dbReference type="Gene3D" id="3.30.9.10">
    <property type="entry name" value="D-Amino Acid Oxidase, subunit A, domain 2"/>
    <property type="match status" value="1"/>
</dbReference>
<dbReference type="GO" id="GO:0016709">
    <property type="term" value="F:oxidoreductase activity, acting on paired donors, with incorporation or reduction of molecular oxygen, NAD(P)H as one donor, and incorporation of one atom of oxygen"/>
    <property type="evidence" value="ECO:0007669"/>
    <property type="project" value="UniProtKB-ARBA"/>
</dbReference>
<dbReference type="InterPro" id="IPR050641">
    <property type="entry name" value="RIFMO-like"/>
</dbReference>
<dbReference type="PANTHER" id="PTHR43004:SF8">
    <property type="entry name" value="FAD-BINDING DOMAIN-CONTAINING PROTEIN-RELATED"/>
    <property type="match status" value="1"/>
</dbReference>
<dbReference type="InterPro" id="IPR002938">
    <property type="entry name" value="FAD-bd"/>
</dbReference>
<dbReference type="KEGG" id="npa:UCRNP2_7958"/>
<dbReference type="PRINTS" id="PR00420">
    <property type="entry name" value="RNGMNOXGNASE"/>
</dbReference>
<dbReference type="Pfam" id="PF01494">
    <property type="entry name" value="FAD_binding_3"/>
    <property type="match status" value="1"/>
</dbReference>
<evidence type="ECO:0000256" key="2">
    <source>
        <dbReference type="ARBA" id="ARBA00022827"/>
    </source>
</evidence>
<feature type="domain" description="FAD-binding" evidence="4">
    <location>
        <begin position="9"/>
        <end position="379"/>
    </location>
</feature>
<dbReference type="HOGENOM" id="CLU_009665_14_0_1"/>
<protein>
    <submittedName>
        <fullName evidence="5">Putative fad-binding monooxygenase protein</fullName>
    </submittedName>
</protein>
<dbReference type="SUPFAM" id="SSF51905">
    <property type="entry name" value="FAD/NAD(P)-binding domain"/>
    <property type="match status" value="1"/>
</dbReference>
<evidence type="ECO:0000313" key="5">
    <source>
        <dbReference type="EMBL" id="EOD45324.1"/>
    </source>
</evidence>
<keyword evidence="3" id="KW-0560">Oxidoreductase</keyword>
<dbReference type="Proteomes" id="UP000013521">
    <property type="component" value="Unassembled WGS sequence"/>
</dbReference>
<dbReference type="Gene3D" id="3.50.50.60">
    <property type="entry name" value="FAD/NAD(P)-binding domain"/>
    <property type="match status" value="1"/>
</dbReference>
<keyword evidence="5" id="KW-0503">Monooxygenase</keyword>
<dbReference type="PANTHER" id="PTHR43004">
    <property type="entry name" value="TRK SYSTEM POTASSIUM UPTAKE PROTEIN"/>
    <property type="match status" value="1"/>
</dbReference>
<dbReference type="EMBL" id="KB916616">
    <property type="protein sequence ID" value="EOD45324.1"/>
    <property type="molecule type" value="Genomic_DNA"/>
</dbReference>
<accession>R1GH61</accession>
<evidence type="ECO:0000256" key="1">
    <source>
        <dbReference type="ARBA" id="ARBA00022630"/>
    </source>
</evidence>
<organism evidence="5 6">
    <name type="scientific">Botryosphaeria parva (strain UCR-NP2)</name>
    <name type="common">Grapevine canker fungus</name>
    <name type="synonym">Neofusicoccum parvum</name>
    <dbReference type="NCBI Taxonomy" id="1287680"/>
    <lineage>
        <taxon>Eukaryota</taxon>
        <taxon>Fungi</taxon>
        <taxon>Dikarya</taxon>
        <taxon>Ascomycota</taxon>
        <taxon>Pezizomycotina</taxon>
        <taxon>Dothideomycetes</taxon>
        <taxon>Dothideomycetes incertae sedis</taxon>
        <taxon>Botryosphaeriales</taxon>
        <taxon>Botryosphaeriaceae</taxon>
        <taxon>Neofusicoccum</taxon>
    </lineage>
</organism>
<dbReference type="InterPro" id="IPR036188">
    <property type="entry name" value="FAD/NAD-bd_sf"/>
</dbReference>
<proteinExistence type="predicted"/>
<dbReference type="GO" id="GO:0071949">
    <property type="term" value="F:FAD binding"/>
    <property type="evidence" value="ECO:0007669"/>
    <property type="project" value="InterPro"/>
</dbReference>
<evidence type="ECO:0000259" key="4">
    <source>
        <dbReference type="Pfam" id="PF01494"/>
    </source>
</evidence>
<sequence length="495" mass="54964">MAPQGPVHPVAIIGGGPIGLSSSILLSLRGIPHVLFERHSGTSIHPKSCGINQRTMEIFRVMGIEQDIYKVAAPPEIAGRTAWYTSLGPSGQEIISRDAWGLGQYAEEYEKHSPSHYVILPQIRTEPIISRRALELNPDGIKYGMEVTDVQEKDDHVVLKVKPTRGTDDEAQEVHARYVIAADGGRSMTDKLGVEWEGEKDIFHMVTAHIRTPLRAHHPDPRNFLTWFTHPDMGGSTKTGFLYQIGPWPLDYPVEQQEWVFACALIGTDPAQFDRDTMAARLRATLKVPDLPIDILSLSHWNVNAVSAARYRAGRRVFLAGDAAHRIPPWGALGMNTGVQDAHNLIWKLELALKDPARFDRLLQSYDAERRPVGRAVAASSLHNLRSHALDMDTALGMSAANSTEENAAAIAPFFDESHPDHSAKREAVRRAQKTLDTEFKAPGTEVGWFYPEADFWGEGERCAHGGQVRPDGAFEYEFYRPYVLGRVLYSGGAE</sequence>
<name>R1GH61_BOTPV</name>
<dbReference type="OrthoDB" id="2096480at2759"/>
<keyword evidence="2" id="KW-0274">FAD</keyword>
<dbReference type="OMA" id="LWRDYIY"/>
<keyword evidence="1" id="KW-0285">Flavoprotein</keyword>
<reference evidence="6" key="1">
    <citation type="journal article" date="2013" name="Genome Announc.">
        <title>Draft genome sequence of Neofusicoccum parvum isolate UCR-NP2, a fungal vascular pathogen associated with grapevine cankers.</title>
        <authorList>
            <person name="Blanco-Ulate B."/>
            <person name="Rolshausen P."/>
            <person name="Cantu D."/>
        </authorList>
    </citation>
    <scope>NUCLEOTIDE SEQUENCE [LARGE SCALE GENOMIC DNA]</scope>
    <source>
        <strain evidence="6">UCR-NP2</strain>
    </source>
</reference>
<dbReference type="AlphaFoldDB" id="R1GH61"/>